<name>A0A1I7BEK4_9BURK</name>
<evidence type="ECO:0000313" key="1">
    <source>
        <dbReference type="EMBL" id="SFT85620.1"/>
    </source>
</evidence>
<sequence length="73" mass="8579">MREISGLLYYRVARIWYIFLPNLEWSDVVEELLGELRGMTDALTDSDVTAFGEVRAKYLRWMLKKVSRYISSG</sequence>
<dbReference type="AlphaFoldDB" id="A0A1I7BEK4"/>
<evidence type="ECO:0000313" key="2">
    <source>
        <dbReference type="Proteomes" id="UP000198844"/>
    </source>
</evidence>
<proteinExistence type="predicted"/>
<protein>
    <submittedName>
        <fullName evidence="1">Uncharacterized protein</fullName>
    </submittedName>
</protein>
<dbReference type="Proteomes" id="UP000198844">
    <property type="component" value="Unassembled WGS sequence"/>
</dbReference>
<reference evidence="1 2" key="1">
    <citation type="submission" date="2016-10" db="EMBL/GenBank/DDBJ databases">
        <authorList>
            <person name="de Groot N.N."/>
        </authorList>
    </citation>
    <scope>NUCLEOTIDE SEQUENCE [LARGE SCALE GENOMIC DNA]</scope>
    <source>
        <strain evidence="1 2">LMG 27731</strain>
    </source>
</reference>
<gene>
    <name evidence="1" type="ORF">SAMN05192563_1004410</name>
</gene>
<dbReference type="EMBL" id="FPBH01000004">
    <property type="protein sequence ID" value="SFT85620.1"/>
    <property type="molecule type" value="Genomic_DNA"/>
</dbReference>
<accession>A0A1I7BEK4</accession>
<organism evidence="1 2">
    <name type="scientific">Paraburkholderia aspalathi</name>
    <dbReference type="NCBI Taxonomy" id="1324617"/>
    <lineage>
        <taxon>Bacteria</taxon>
        <taxon>Pseudomonadati</taxon>
        <taxon>Pseudomonadota</taxon>
        <taxon>Betaproteobacteria</taxon>
        <taxon>Burkholderiales</taxon>
        <taxon>Burkholderiaceae</taxon>
        <taxon>Paraburkholderia</taxon>
    </lineage>
</organism>